<accession>A0ABR9HD23</accession>
<feature type="domain" description="AMP-dependent synthetase/ligase" evidence="1">
    <location>
        <begin position="31"/>
        <end position="394"/>
    </location>
</feature>
<dbReference type="GO" id="GO:0016779">
    <property type="term" value="F:nucleotidyltransferase activity"/>
    <property type="evidence" value="ECO:0007669"/>
    <property type="project" value="UniProtKB-KW"/>
</dbReference>
<gene>
    <name evidence="3" type="ORF">H4W79_001148</name>
</gene>
<dbReference type="EC" id="2.7.7.58" evidence="3"/>
<dbReference type="PANTHER" id="PTHR43767:SF1">
    <property type="entry name" value="NONRIBOSOMAL PEPTIDE SYNTHASE PES1 (EUROFUNG)-RELATED"/>
    <property type="match status" value="1"/>
</dbReference>
<evidence type="ECO:0000259" key="1">
    <source>
        <dbReference type="Pfam" id="PF00501"/>
    </source>
</evidence>
<dbReference type="RefSeq" id="WP_191272757.1">
    <property type="nucleotide sequence ID" value="NZ_BMXJ01000006.1"/>
</dbReference>
<reference evidence="3 4" key="1">
    <citation type="submission" date="2020-10" db="EMBL/GenBank/DDBJ databases">
        <title>Sequencing the genomes of 1000 actinobacteria strains.</title>
        <authorList>
            <person name="Klenk H.-P."/>
        </authorList>
    </citation>
    <scope>NUCLEOTIDE SEQUENCE [LARGE SCALE GENOMIC DNA]</scope>
    <source>
        <strain evidence="3 4">DSM 45157</strain>
    </source>
</reference>
<keyword evidence="3" id="KW-0436">Ligase</keyword>
<organism evidence="3 4">
    <name type="scientific">Nocardiopsis terrae</name>
    <dbReference type="NCBI Taxonomy" id="372655"/>
    <lineage>
        <taxon>Bacteria</taxon>
        <taxon>Bacillati</taxon>
        <taxon>Actinomycetota</taxon>
        <taxon>Actinomycetes</taxon>
        <taxon>Streptosporangiales</taxon>
        <taxon>Nocardiopsidaceae</taxon>
        <taxon>Nocardiopsis</taxon>
    </lineage>
</organism>
<dbReference type="InterPro" id="IPR045851">
    <property type="entry name" value="AMP-bd_C_sf"/>
</dbReference>
<feature type="domain" description="AMP-binding enzyme C-terminal" evidence="2">
    <location>
        <begin position="445"/>
        <end position="521"/>
    </location>
</feature>
<comment type="caution">
    <text evidence="3">The sequence shown here is derived from an EMBL/GenBank/DDBJ whole genome shotgun (WGS) entry which is preliminary data.</text>
</comment>
<dbReference type="Pfam" id="PF13193">
    <property type="entry name" value="AMP-binding_C"/>
    <property type="match status" value="1"/>
</dbReference>
<dbReference type="InterPro" id="IPR050237">
    <property type="entry name" value="ATP-dep_AMP-bd_enzyme"/>
</dbReference>
<dbReference type="SUPFAM" id="SSF56801">
    <property type="entry name" value="Acetyl-CoA synthetase-like"/>
    <property type="match status" value="1"/>
</dbReference>
<dbReference type="GO" id="GO:0016874">
    <property type="term" value="F:ligase activity"/>
    <property type="evidence" value="ECO:0007669"/>
    <property type="project" value="UniProtKB-KW"/>
</dbReference>
<keyword evidence="3" id="KW-0548">Nucleotidyltransferase</keyword>
<dbReference type="PANTHER" id="PTHR43767">
    <property type="entry name" value="LONG-CHAIN-FATTY-ACID--COA LIGASE"/>
    <property type="match status" value="1"/>
</dbReference>
<dbReference type="EMBL" id="JADBDY010000001">
    <property type="protein sequence ID" value="MBE1456934.1"/>
    <property type="molecule type" value="Genomic_DNA"/>
</dbReference>
<evidence type="ECO:0000259" key="2">
    <source>
        <dbReference type="Pfam" id="PF13193"/>
    </source>
</evidence>
<dbReference type="Gene3D" id="2.30.38.10">
    <property type="entry name" value="Luciferase, Domain 3"/>
    <property type="match status" value="1"/>
</dbReference>
<keyword evidence="3" id="KW-0808">Transferase</keyword>
<dbReference type="Proteomes" id="UP000598217">
    <property type="component" value="Unassembled WGS sequence"/>
</dbReference>
<protein>
    <submittedName>
        <fullName evidence="3">2,3-dihydroxybenzoate-AMP ligase/pristinamycin I synthetase-1</fullName>
        <ecNumber evidence="3">2.7.7.58</ecNumber>
    </submittedName>
</protein>
<sequence length="538" mass="58555">MLDDCVPWPEDVADGYRARGIWRGETLGDLLRRWAAEYRDRTALIDAAGDRLSYSALDGWSDRLAAGFQAKGIAPGDRVLVQLPNRPEFVAVCFALFRLGAVPVFALPSFRSNEIGHLARLSGAQTYVIPDEFNGFDHRVLARDALKECPELERIVVAGDPGEFTALADVEAEPADLPGPQASDIAFFLLSGGTTALPKLIPRTHEGYAHQLEVTSEVCATTGDSVYLAVLPIEFNFPWGCPGVLGTLSRGGTAVFAETAHPETCFALVERHRVTITSIVPTIVHLWLSAVSDTRHDLSSLKLVQVSSAKLHPELASRIEPAFGAQLQQVYGMSEGMLTFTRLDDPPETVLETQGRPLSPADEIRVVDSAGREVPQGEVGELLARGPYTLRGYYRAREHNRIAFTADGFYRSGDLVRLTERGDVVVEGRIKDIISRGGNKISAPEVEEHLTAHPGVEQAAVVPAPDEILGERVHAYVVPASGSPAPRLPELRRLLRSRGLADHKLPDQVEAVDSLPMTGLNKVDKKVLIARVSDQRTG</sequence>
<dbReference type="Gene3D" id="3.30.300.30">
    <property type="match status" value="1"/>
</dbReference>
<proteinExistence type="predicted"/>
<dbReference type="Gene3D" id="3.40.50.980">
    <property type="match status" value="2"/>
</dbReference>
<dbReference type="InterPro" id="IPR025110">
    <property type="entry name" value="AMP-bd_C"/>
</dbReference>
<evidence type="ECO:0000313" key="3">
    <source>
        <dbReference type="EMBL" id="MBE1456934.1"/>
    </source>
</evidence>
<keyword evidence="4" id="KW-1185">Reference proteome</keyword>
<dbReference type="Pfam" id="PF00501">
    <property type="entry name" value="AMP-binding"/>
    <property type="match status" value="1"/>
</dbReference>
<evidence type="ECO:0000313" key="4">
    <source>
        <dbReference type="Proteomes" id="UP000598217"/>
    </source>
</evidence>
<name>A0ABR9HD23_9ACTN</name>
<dbReference type="InterPro" id="IPR000873">
    <property type="entry name" value="AMP-dep_synth/lig_dom"/>
</dbReference>